<proteinExistence type="predicted"/>
<feature type="compositionally biased region" description="Low complexity" evidence="1">
    <location>
        <begin position="445"/>
        <end position="455"/>
    </location>
</feature>
<dbReference type="EMBL" id="JAULSW010000002">
    <property type="protein sequence ID" value="KAK3390515.1"/>
    <property type="molecule type" value="Genomic_DNA"/>
</dbReference>
<dbReference type="AlphaFoldDB" id="A0AAE0NZJ5"/>
<feature type="compositionally biased region" description="Pro residues" evidence="1">
    <location>
        <begin position="432"/>
        <end position="444"/>
    </location>
</feature>
<feature type="compositionally biased region" description="Low complexity" evidence="1">
    <location>
        <begin position="164"/>
        <end position="204"/>
    </location>
</feature>
<accession>A0AAE0NZJ5</accession>
<dbReference type="Proteomes" id="UP001285441">
    <property type="component" value="Unassembled WGS sequence"/>
</dbReference>
<reference evidence="2" key="1">
    <citation type="journal article" date="2023" name="Mol. Phylogenet. Evol.">
        <title>Genome-scale phylogeny and comparative genomics of the fungal order Sordariales.</title>
        <authorList>
            <person name="Hensen N."/>
            <person name="Bonometti L."/>
            <person name="Westerberg I."/>
            <person name="Brannstrom I.O."/>
            <person name="Guillou S."/>
            <person name="Cros-Aarteil S."/>
            <person name="Calhoun S."/>
            <person name="Haridas S."/>
            <person name="Kuo A."/>
            <person name="Mondo S."/>
            <person name="Pangilinan J."/>
            <person name="Riley R."/>
            <person name="LaButti K."/>
            <person name="Andreopoulos B."/>
            <person name="Lipzen A."/>
            <person name="Chen C."/>
            <person name="Yan M."/>
            <person name="Daum C."/>
            <person name="Ng V."/>
            <person name="Clum A."/>
            <person name="Steindorff A."/>
            <person name="Ohm R.A."/>
            <person name="Martin F."/>
            <person name="Silar P."/>
            <person name="Natvig D.O."/>
            <person name="Lalanne C."/>
            <person name="Gautier V."/>
            <person name="Ament-Velasquez S.L."/>
            <person name="Kruys A."/>
            <person name="Hutchinson M.I."/>
            <person name="Powell A.J."/>
            <person name="Barry K."/>
            <person name="Miller A.N."/>
            <person name="Grigoriev I.V."/>
            <person name="Debuchy R."/>
            <person name="Gladieux P."/>
            <person name="Hiltunen Thoren M."/>
            <person name="Johannesson H."/>
        </authorList>
    </citation>
    <scope>NUCLEOTIDE SEQUENCE</scope>
    <source>
        <strain evidence="2">CBS 232.78</strain>
    </source>
</reference>
<gene>
    <name evidence="2" type="ORF">B0H63DRAFT_117833</name>
</gene>
<sequence>MSVFSFIKRGRQAAKEHSAKKAEQEKKEAEKTPYKHIPKHAAIDAVSGGPATWRDVDRQKIQEQNRRRSMMTANGVGMGGMMTPVHSSHSVHSMPGLPRLNSALSHVSYPSAYASPVVQIPRNYSYSGVPPGWTHQGGEITFNPIDMGGMSTKGKEVERVLMDSGRASRSSSKMSVRRSPVEGSSSSKDNSNSPVGSSGNSTSSQDDLEMKTVKHARTSITAGGVTTPNRPLSETDSVHRLHPGHARKISETVQSVTPPRTSSLVPIRNSPTRPSPSRGNSSASLAAAGIPPVPALPPMQFGAPLTSSAVSSSAASTSSSVTVVPVPSSASLAVKVATPVTTPSVQEGEEERQQQGTKESYFSEADVAALGTRSKNSRRTSKMTRFTELETINSNLSASVETARFQQKDTRDKSRPISVVTTLPTNFDEASLPPPQELVLPPPKSSKLSKSPTAKLAKKNRWSLRSSKAVAV</sequence>
<evidence type="ECO:0000313" key="3">
    <source>
        <dbReference type="Proteomes" id="UP001285441"/>
    </source>
</evidence>
<feature type="region of interest" description="Disordered" evidence="1">
    <location>
        <begin position="400"/>
        <end position="472"/>
    </location>
</feature>
<comment type="caution">
    <text evidence="2">The sequence shown here is derived from an EMBL/GenBank/DDBJ whole genome shotgun (WGS) entry which is preliminary data.</text>
</comment>
<feature type="compositionally biased region" description="Polar residues" evidence="1">
    <location>
        <begin position="251"/>
        <end position="284"/>
    </location>
</feature>
<keyword evidence="3" id="KW-1185">Reference proteome</keyword>
<reference evidence="2" key="2">
    <citation type="submission" date="2023-06" db="EMBL/GenBank/DDBJ databases">
        <authorList>
            <consortium name="Lawrence Berkeley National Laboratory"/>
            <person name="Haridas S."/>
            <person name="Hensen N."/>
            <person name="Bonometti L."/>
            <person name="Westerberg I."/>
            <person name="Brannstrom I.O."/>
            <person name="Guillou S."/>
            <person name="Cros-Aarteil S."/>
            <person name="Calhoun S."/>
            <person name="Kuo A."/>
            <person name="Mondo S."/>
            <person name="Pangilinan J."/>
            <person name="Riley R."/>
            <person name="LaButti K."/>
            <person name="Andreopoulos B."/>
            <person name="Lipzen A."/>
            <person name="Chen C."/>
            <person name="Yanf M."/>
            <person name="Daum C."/>
            <person name="Ng V."/>
            <person name="Clum A."/>
            <person name="Steindorff A."/>
            <person name="Ohm R."/>
            <person name="Martin F."/>
            <person name="Silar P."/>
            <person name="Natvig D."/>
            <person name="Lalanne C."/>
            <person name="Gautier V."/>
            <person name="Ament-velasquez S.L."/>
            <person name="Kruys A."/>
            <person name="Hutchinson M.I."/>
            <person name="Powell A.J."/>
            <person name="Barry K."/>
            <person name="Miller A.N."/>
            <person name="Grigoriev I.V."/>
            <person name="Debuchy R."/>
            <person name="Gladieux P."/>
            <person name="Thoren M.H."/>
            <person name="Johannesson H."/>
        </authorList>
    </citation>
    <scope>NUCLEOTIDE SEQUENCE</scope>
    <source>
        <strain evidence="2">CBS 232.78</strain>
    </source>
</reference>
<feature type="compositionally biased region" description="Low complexity" evidence="1">
    <location>
        <begin position="303"/>
        <end position="334"/>
    </location>
</feature>
<protein>
    <submittedName>
        <fullName evidence="2">Uncharacterized protein</fullName>
    </submittedName>
</protein>
<feature type="region of interest" description="Disordered" evidence="1">
    <location>
        <begin position="1"/>
        <end position="42"/>
    </location>
</feature>
<feature type="region of interest" description="Disordered" evidence="1">
    <location>
        <begin position="163"/>
        <end position="385"/>
    </location>
</feature>
<evidence type="ECO:0000256" key="1">
    <source>
        <dbReference type="SAM" id="MobiDB-lite"/>
    </source>
</evidence>
<feature type="compositionally biased region" description="Basic and acidic residues" evidence="1">
    <location>
        <begin position="13"/>
        <end position="33"/>
    </location>
</feature>
<evidence type="ECO:0000313" key="2">
    <source>
        <dbReference type="EMBL" id="KAK3390515.1"/>
    </source>
</evidence>
<feature type="compositionally biased region" description="Polar residues" evidence="1">
    <location>
        <begin position="218"/>
        <end position="235"/>
    </location>
</feature>
<feature type="compositionally biased region" description="Basic and acidic residues" evidence="1">
    <location>
        <begin position="406"/>
        <end position="415"/>
    </location>
</feature>
<name>A0AAE0NZJ5_9PEZI</name>
<organism evidence="2 3">
    <name type="scientific">Podospora didyma</name>
    <dbReference type="NCBI Taxonomy" id="330526"/>
    <lineage>
        <taxon>Eukaryota</taxon>
        <taxon>Fungi</taxon>
        <taxon>Dikarya</taxon>
        <taxon>Ascomycota</taxon>
        <taxon>Pezizomycotina</taxon>
        <taxon>Sordariomycetes</taxon>
        <taxon>Sordariomycetidae</taxon>
        <taxon>Sordariales</taxon>
        <taxon>Podosporaceae</taxon>
        <taxon>Podospora</taxon>
    </lineage>
</organism>